<evidence type="ECO:0000313" key="2">
    <source>
        <dbReference type="EMBL" id="VAW11416.1"/>
    </source>
</evidence>
<dbReference type="InterPro" id="IPR016071">
    <property type="entry name" value="Staphylococal_nuclease_OB-fold"/>
</dbReference>
<dbReference type="EMBL" id="UOEN01000003">
    <property type="protein sequence ID" value="VAW11416.1"/>
    <property type="molecule type" value="Genomic_DNA"/>
</dbReference>
<sequence length="329" mass="37665">MNLPTKSYSHLIKSIQTQVFEARHKIERTAVSMYWYVGKAIEDFIISNGSSELDGENIYKKVSVDIGIDIRTLNQAVVFYRSYPKINLSLPLSWSHYRYLSMVPSLSKRKLLEKKIVKEHLSVHQLQSVLKEERSAIKTIGSSKKLVVARGELFHYRIVKVESIGREEGGMFVDCGFNNTVRPDAKQSLKNKYVYKSFKTNDGYGFKPTNVRVKNIYIYVAQVKRIVDADTLIVHIDCGFGIFHTQRIRLKGIDAPEKKTLAGQKSLREVEKILSACPFVIVKTEKTDKYGRYLADVFYLKGEKNPQVTVAKGHYLNQLLIDQGLAEIY</sequence>
<proteinExistence type="predicted"/>
<dbReference type="InterPro" id="IPR035437">
    <property type="entry name" value="SNase_OB-fold_sf"/>
</dbReference>
<protein>
    <recommendedName>
        <fullName evidence="1">TNase-like domain-containing protein</fullName>
    </recommendedName>
</protein>
<dbReference type="GO" id="GO:0004518">
    <property type="term" value="F:nuclease activity"/>
    <property type="evidence" value="ECO:0007669"/>
    <property type="project" value="InterPro"/>
</dbReference>
<dbReference type="PROSITE" id="PS50830">
    <property type="entry name" value="TNASE_3"/>
    <property type="match status" value="1"/>
</dbReference>
<gene>
    <name evidence="2" type="ORF">MNBD_BACTEROID05-544</name>
</gene>
<accession>A0A3B0TWD4</accession>
<evidence type="ECO:0000259" key="1">
    <source>
        <dbReference type="PROSITE" id="PS50830"/>
    </source>
</evidence>
<dbReference type="InterPro" id="IPR002071">
    <property type="entry name" value="Thermonucl_AS"/>
</dbReference>
<feature type="domain" description="TNase-like" evidence="1">
    <location>
        <begin position="217"/>
        <end position="329"/>
    </location>
</feature>
<dbReference type="GO" id="GO:0003676">
    <property type="term" value="F:nucleic acid binding"/>
    <property type="evidence" value="ECO:0007669"/>
    <property type="project" value="InterPro"/>
</dbReference>
<dbReference type="InterPro" id="IPR041527">
    <property type="entry name" value="YhcG_N"/>
</dbReference>
<dbReference type="SUPFAM" id="SSF50199">
    <property type="entry name" value="Staphylococcal nuclease"/>
    <property type="match status" value="1"/>
</dbReference>
<reference evidence="2" key="1">
    <citation type="submission" date="2018-06" db="EMBL/GenBank/DDBJ databases">
        <authorList>
            <person name="Zhirakovskaya E."/>
        </authorList>
    </citation>
    <scope>NUCLEOTIDE SEQUENCE</scope>
</reference>
<dbReference type="Pfam" id="PF17761">
    <property type="entry name" value="DUF1016_N"/>
    <property type="match status" value="1"/>
</dbReference>
<dbReference type="Pfam" id="PF00565">
    <property type="entry name" value="SNase"/>
    <property type="match status" value="1"/>
</dbReference>
<dbReference type="AlphaFoldDB" id="A0A3B0TWD4"/>
<organism evidence="2">
    <name type="scientific">hydrothermal vent metagenome</name>
    <dbReference type="NCBI Taxonomy" id="652676"/>
    <lineage>
        <taxon>unclassified sequences</taxon>
        <taxon>metagenomes</taxon>
        <taxon>ecological metagenomes</taxon>
    </lineage>
</organism>
<dbReference type="Gene3D" id="2.40.50.90">
    <property type="match status" value="1"/>
</dbReference>
<dbReference type="PROSITE" id="PS01284">
    <property type="entry name" value="TNASE_2"/>
    <property type="match status" value="1"/>
</dbReference>
<name>A0A3B0TWD4_9ZZZZ</name>